<keyword evidence="1" id="KW-0732">Signal</keyword>
<dbReference type="Proteomes" id="UP000228533">
    <property type="component" value="Unassembled WGS sequence"/>
</dbReference>
<name>A0A2M6WUH9_9BACT</name>
<feature type="signal peptide" evidence="1">
    <location>
        <begin position="1"/>
        <end position="25"/>
    </location>
</feature>
<proteinExistence type="predicted"/>
<comment type="caution">
    <text evidence="2">The sequence shown here is derived from an EMBL/GenBank/DDBJ whole genome shotgun (WGS) entry which is preliminary data.</text>
</comment>
<protein>
    <recommendedName>
        <fullName evidence="4">Trimeric autotransporter adhesin YadA-like head domain-containing protein</fullName>
    </recommendedName>
</protein>
<evidence type="ECO:0008006" key="4">
    <source>
        <dbReference type="Google" id="ProtNLM"/>
    </source>
</evidence>
<evidence type="ECO:0000256" key="1">
    <source>
        <dbReference type="SAM" id="SignalP"/>
    </source>
</evidence>
<dbReference type="AlphaFoldDB" id="A0A2M6WUH9"/>
<evidence type="ECO:0000313" key="3">
    <source>
        <dbReference type="Proteomes" id="UP000228533"/>
    </source>
</evidence>
<accession>A0A2M6WUH9</accession>
<evidence type="ECO:0000313" key="2">
    <source>
        <dbReference type="EMBL" id="PIT96453.1"/>
    </source>
</evidence>
<feature type="chain" id="PRO_5014954331" description="Trimeric autotransporter adhesin YadA-like head domain-containing protein" evidence="1">
    <location>
        <begin position="26"/>
        <end position="674"/>
    </location>
</feature>
<organism evidence="2 3">
    <name type="scientific">Candidatus Falkowbacteria bacterium CG10_big_fil_rev_8_21_14_0_10_37_14</name>
    <dbReference type="NCBI Taxonomy" id="1974561"/>
    <lineage>
        <taxon>Bacteria</taxon>
        <taxon>Candidatus Falkowiibacteriota</taxon>
    </lineage>
</organism>
<gene>
    <name evidence="2" type="ORF">COT94_00630</name>
</gene>
<reference evidence="3" key="1">
    <citation type="submission" date="2017-09" db="EMBL/GenBank/DDBJ databases">
        <title>Depth-based differentiation of microbial function through sediment-hosted aquifers and enrichment of novel symbionts in the deep terrestrial subsurface.</title>
        <authorList>
            <person name="Probst A.J."/>
            <person name="Ladd B."/>
            <person name="Jarett J.K."/>
            <person name="Geller-Mcgrath D.E."/>
            <person name="Sieber C.M.K."/>
            <person name="Emerson J.B."/>
            <person name="Anantharaman K."/>
            <person name="Thomas B.C."/>
            <person name="Malmstrom R."/>
            <person name="Stieglmeier M."/>
            <person name="Klingl A."/>
            <person name="Woyke T."/>
            <person name="Ryan C.M."/>
            <person name="Banfield J.F."/>
        </authorList>
    </citation>
    <scope>NUCLEOTIDE SEQUENCE [LARGE SCALE GENOMIC DNA]</scope>
</reference>
<dbReference type="EMBL" id="PFAM01000004">
    <property type="protein sequence ID" value="PIT96453.1"/>
    <property type="molecule type" value="Genomic_DNA"/>
</dbReference>
<sequence length="674" mass="70154">MTKHILKYLSLLLIAILASVSVTYAATWTEPDSSMLPPGESGNRDTPINVGSLLQTKGGPLGLDTSPLYIRNNALIFTNSINDPEGRNVSIDKSLGVGDSYNIKLPKLKGSIGQALIVSNTSSGNDLDLIFGSPSAGVNAGNGALLFQQGVNPGSISGNSTYLQWLNNGNESYLKLGYFNSTISSKLFITNKNSTKNGLTIRDDAGKGGLLIHSSSTTGSAYPPLRIVDQNDSPNFTVDALGHIVNGSIPWNQVTHKPELCPLGEVSVGFDPGNNHTLKCSNSFNIKPGMATGSVLFIGLNGLLAENNANFFWDDINSQLKLYGSLDVVDNTLDESNPLFKTTGVIYFGGVPFMSNKFGTNLFIGKGTPYTSSSFAGNVVALGFNALSELGGGSESIAIGSWALSSSTRIKGAIAIGFSAGTVLNTSGSASANTVIIGNYSLQTATNSANTVAIGNESLRYHTVSSGNTAIGYKALSGDNSGTFNQNFNTAIGSLAGAMSTTSGSVFIGVQAGYSNIGTGNVFVGNDSGKASKDGSNNTYLGTNSGDANIGSSNVFLGYYSGYDISSSTSLFIVDNKARTTSSPSANNALLYGQFSDSSDPYLRVNGRLEIKAGIKISNYKALAIPSSSCVQTATGWKSIHFFGGILVCERVLPEAACKTDSLAACCTAMGYCN</sequence>